<dbReference type="FunFam" id="1.20.1080.10:FF:000011">
    <property type="entry name" value="Formate family transporter"/>
    <property type="match status" value="1"/>
</dbReference>
<evidence type="ECO:0000256" key="10">
    <source>
        <dbReference type="SAM" id="Phobius"/>
    </source>
</evidence>
<feature type="transmembrane region" description="Helical" evidence="10">
    <location>
        <begin position="206"/>
        <end position="225"/>
    </location>
</feature>
<protein>
    <recommendedName>
        <fullName evidence="9">Probable formate transporter</fullName>
    </recommendedName>
</protein>
<dbReference type="PATRIC" id="fig|47311.3.peg.1567"/>
<evidence type="ECO:0000256" key="9">
    <source>
        <dbReference type="ARBA" id="ARBA00068567"/>
    </source>
</evidence>
<keyword evidence="6 10" id="KW-0472">Membrane</keyword>
<feature type="transmembrane region" description="Helical" evidence="10">
    <location>
        <begin position="111"/>
        <end position="137"/>
    </location>
</feature>
<dbReference type="AlphaFoldDB" id="A0A166CMQ6"/>
<dbReference type="GO" id="GO:0015499">
    <property type="term" value="F:formate transmembrane transporter activity"/>
    <property type="evidence" value="ECO:0007669"/>
    <property type="project" value="TreeGrafter"/>
</dbReference>
<keyword evidence="3" id="KW-1003">Cell membrane</keyword>
<evidence type="ECO:0000256" key="7">
    <source>
        <dbReference type="ARBA" id="ARBA00049660"/>
    </source>
</evidence>
<feature type="transmembrane region" description="Helical" evidence="10">
    <location>
        <begin position="237"/>
        <end position="258"/>
    </location>
</feature>
<dbReference type="PANTHER" id="PTHR30520:SF6">
    <property type="entry name" value="FORMATE_NITRATE FAMILY TRANSPORTER (EUROFUNG)"/>
    <property type="match status" value="1"/>
</dbReference>
<name>A0A166CMQ6_9EURY</name>
<dbReference type="InterPro" id="IPR024002">
    <property type="entry name" value="For/NO2_transpt_CS"/>
</dbReference>
<evidence type="ECO:0000313" key="12">
    <source>
        <dbReference type="Proteomes" id="UP000077275"/>
    </source>
</evidence>
<evidence type="ECO:0000256" key="6">
    <source>
        <dbReference type="ARBA" id="ARBA00023136"/>
    </source>
</evidence>
<organism evidence="11 12">
    <name type="scientific">Methanobrevibacter cuticularis</name>
    <dbReference type="NCBI Taxonomy" id="47311"/>
    <lineage>
        <taxon>Archaea</taxon>
        <taxon>Methanobacteriati</taxon>
        <taxon>Methanobacteriota</taxon>
        <taxon>Methanomada group</taxon>
        <taxon>Methanobacteria</taxon>
        <taxon>Methanobacteriales</taxon>
        <taxon>Methanobacteriaceae</taxon>
        <taxon>Methanobrevibacter</taxon>
    </lineage>
</organism>
<dbReference type="Pfam" id="PF01226">
    <property type="entry name" value="Form_Nir_trans"/>
    <property type="match status" value="1"/>
</dbReference>
<sequence>MAKYFYNTIKYTLYDTVITIDYDCNIAVLYNIKKVLKNERLLYMGSSFKSPADTAKAMVGIAELKNKAPLGNVMILSFLAGAYIAFGGLLAEVVTGGMAAAGFPPGLVKLFFGGVFPVGLMLVVIAGSELFTGNVMYMPMGVLSGKASLAGLSKNWVISWIFNFIGALFVAYVLAYLSGVITADPSFAAGALKVATAKVGLGWDQALLRGIGCNWLVCLAVYLAIASDDVIGKILGIWFPIMAFVAIGFEHSVANMFFIPLGIFLGDITWTQAIVNNLIPVTIGNIIGGAIFVALLYWYTYLRGQEI</sequence>
<dbReference type="STRING" id="47311.MBCUT_14350"/>
<dbReference type="NCBIfam" id="TIGR00790">
    <property type="entry name" value="fnt"/>
    <property type="match status" value="1"/>
</dbReference>
<comment type="subcellular location">
    <subcellularLocation>
        <location evidence="1">Cell membrane</location>
        <topology evidence="1">Multi-pass membrane protein</topology>
    </subcellularLocation>
</comment>
<gene>
    <name evidence="11" type="primary">focA</name>
    <name evidence="11" type="ORF">MBCUT_14350</name>
</gene>
<evidence type="ECO:0000256" key="1">
    <source>
        <dbReference type="ARBA" id="ARBA00004651"/>
    </source>
</evidence>
<accession>A0A166CMQ6</accession>
<dbReference type="PROSITE" id="PS01006">
    <property type="entry name" value="FORMATE_NITRITE_TP_2"/>
    <property type="match status" value="1"/>
</dbReference>
<keyword evidence="12" id="KW-1185">Reference proteome</keyword>
<keyword evidence="4 10" id="KW-0812">Transmembrane</keyword>
<dbReference type="PANTHER" id="PTHR30520">
    <property type="entry name" value="FORMATE TRANSPORTER-RELATED"/>
    <property type="match status" value="1"/>
</dbReference>
<evidence type="ECO:0000313" key="11">
    <source>
        <dbReference type="EMBL" id="KZX15527.1"/>
    </source>
</evidence>
<evidence type="ECO:0000256" key="3">
    <source>
        <dbReference type="ARBA" id="ARBA00022475"/>
    </source>
</evidence>
<dbReference type="PROSITE" id="PS01005">
    <property type="entry name" value="FORMATE_NITRITE_TP_1"/>
    <property type="match status" value="1"/>
</dbReference>
<dbReference type="GO" id="GO:0005886">
    <property type="term" value="C:plasma membrane"/>
    <property type="evidence" value="ECO:0007669"/>
    <property type="project" value="UniProtKB-SubCell"/>
</dbReference>
<feature type="transmembrane region" description="Helical" evidence="10">
    <location>
        <begin position="73"/>
        <end position="91"/>
    </location>
</feature>
<feature type="transmembrane region" description="Helical" evidence="10">
    <location>
        <begin position="278"/>
        <end position="299"/>
    </location>
</feature>
<dbReference type="InterPro" id="IPR023271">
    <property type="entry name" value="Aquaporin-like"/>
</dbReference>
<feature type="transmembrane region" description="Helical" evidence="10">
    <location>
        <begin position="157"/>
        <end position="177"/>
    </location>
</feature>
<keyword evidence="5 10" id="KW-1133">Transmembrane helix</keyword>
<comment type="similarity">
    <text evidence="7">Belongs to the FNT transporter (TC 1.A.16) family.</text>
</comment>
<keyword evidence="2" id="KW-0813">Transport</keyword>
<reference evidence="11 12" key="1">
    <citation type="submission" date="2016-04" db="EMBL/GenBank/DDBJ databases">
        <title>Genome sequence of Methanobrevibacter cuticularis DSM 11139.</title>
        <authorList>
            <person name="Poehlein A."/>
            <person name="Seedorf H."/>
            <person name="Daniel R."/>
        </authorList>
    </citation>
    <scope>NUCLEOTIDE SEQUENCE [LARGE SCALE GENOMIC DNA]</scope>
    <source>
        <strain evidence="11 12">DSM 11139</strain>
    </source>
</reference>
<dbReference type="InterPro" id="IPR000292">
    <property type="entry name" value="For/NO2_transpt"/>
</dbReference>
<dbReference type="Proteomes" id="UP000077275">
    <property type="component" value="Unassembled WGS sequence"/>
</dbReference>
<evidence type="ECO:0000256" key="4">
    <source>
        <dbReference type="ARBA" id="ARBA00022692"/>
    </source>
</evidence>
<evidence type="ECO:0000256" key="8">
    <source>
        <dbReference type="ARBA" id="ARBA00055172"/>
    </source>
</evidence>
<evidence type="ECO:0000256" key="2">
    <source>
        <dbReference type="ARBA" id="ARBA00022448"/>
    </source>
</evidence>
<dbReference type="Gene3D" id="1.20.1080.10">
    <property type="entry name" value="Glycerol uptake facilitator protein"/>
    <property type="match status" value="1"/>
</dbReference>
<dbReference type="EMBL" id="LWMW01000116">
    <property type="protein sequence ID" value="KZX15527.1"/>
    <property type="molecule type" value="Genomic_DNA"/>
</dbReference>
<evidence type="ECO:0000256" key="5">
    <source>
        <dbReference type="ARBA" id="ARBA00022989"/>
    </source>
</evidence>
<proteinExistence type="inferred from homology"/>
<comment type="function">
    <text evidence="8">May act as a formate transporter.</text>
</comment>
<comment type="caution">
    <text evidence="11">The sequence shown here is derived from an EMBL/GenBank/DDBJ whole genome shotgun (WGS) entry which is preliminary data.</text>
</comment>